<dbReference type="GO" id="GO:0047372">
    <property type="term" value="F:monoacylglycerol lipase activity"/>
    <property type="evidence" value="ECO:0007669"/>
    <property type="project" value="TreeGrafter"/>
</dbReference>
<dbReference type="InterPro" id="IPR000073">
    <property type="entry name" value="AB_hydrolase_1"/>
</dbReference>
<evidence type="ECO:0000256" key="3">
    <source>
        <dbReference type="SAM" id="Phobius"/>
    </source>
</evidence>
<protein>
    <submittedName>
        <fullName evidence="5">Esterase</fullName>
    </submittedName>
</protein>
<feature type="transmembrane region" description="Helical" evidence="3">
    <location>
        <begin position="111"/>
        <end position="135"/>
    </location>
</feature>
<evidence type="ECO:0000256" key="2">
    <source>
        <dbReference type="SAM" id="MobiDB-lite"/>
    </source>
</evidence>
<dbReference type="EMBL" id="CP086714">
    <property type="protein sequence ID" value="WOO76674.1"/>
    <property type="molecule type" value="Genomic_DNA"/>
</dbReference>
<dbReference type="GO" id="GO:0051792">
    <property type="term" value="P:medium-chain fatty acid biosynthetic process"/>
    <property type="evidence" value="ECO:0007669"/>
    <property type="project" value="TreeGrafter"/>
</dbReference>
<dbReference type="Pfam" id="PF00561">
    <property type="entry name" value="Abhydrolase_1"/>
    <property type="match status" value="1"/>
</dbReference>
<keyword evidence="3" id="KW-0472">Membrane</keyword>
<evidence type="ECO:0000256" key="1">
    <source>
        <dbReference type="ARBA" id="ARBA00010884"/>
    </source>
</evidence>
<dbReference type="GO" id="GO:0008126">
    <property type="term" value="F:acetylesterase activity"/>
    <property type="evidence" value="ECO:0007669"/>
    <property type="project" value="TreeGrafter"/>
</dbReference>
<organism evidence="5 6">
    <name type="scientific">Vanrija pseudolonga</name>
    <dbReference type="NCBI Taxonomy" id="143232"/>
    <lineage>
        <taxon>Eukaryota</taxon>
        <taxon>Fungi</taxon>
        <taxon>Dikarya</taxon>
        <taxon>Basidiomycota</taxon>
        <taxon>Agaricomycotina</taxon>
        <taxon>Tremellomycetes</taxon>
        <taxon>Trichosporonales</taxon>
        <taxon>Trichosporonaceae</taxon>
        <taxon>Vanrija</taxon>
    </lineage>
</organism>
<evidence type="ECO:0000313" key="6">
    <source>
        <dbReference type="Proteomes" id="UP000827549"/>
    </source>
</evidence>
<reference evidence="5" key="1">
    <citation type="submission" date="2023-10" db="EMBL/GenBank/DDBJ databases">
        <authorList>
            <person name="Noh H."/>
        </authorList>
    </citation>
    <scope>NUCLEOTIDE SEQUENCE</scope>
    <source>
        <strain evidence="5">DUCC4014</strain>
    </source>
</reference>
<dbReference type="InterPro" id="IPR029058">
    <property type="entry name" value="AB_hydrolase_fold"/>
</dbReference>
<gene>
    <name evidence="5" type="primary">YMR210W</name>
    <name evidence="5" type="ORF">LOC62_01G000299</name>
</gene>
<dbReference type="Gene3D" id="3.40.50.1820">
    <property type="entry name" value="alpha/beta hydrolase"/>
    <property type="match status" value="1"/>
</dbReference>
<feature type="region of interest" description="Disordered" evidence="2">
    <location>
        <begin position="1"/>
        <end position="26"/>
    </location>
</feature>
<keyword evidence="3" id="KW-1133">Transmembrane helix</keyword>
<sequence length="605" mass="65352">MTSRSRKKLTVTRRQGQRRQVAQAASSKQATWKASYKSIIRPSSHVVLLLLLLSLNHHNISSLKSTAITPPTPSRANTFPLTAMVTATKSHTASHSPLPIKSFYLPTSSSVFARILALPSQLLFAIMGLVGLAHYARQIVRVRPRNPAPLVRSAAAVAAAKETNGGAELTVDQWVEDNVPSLKGTFTPSWWLPNGHLQTLWIVAADFSKTDLVKYTRTMLRIPDGGTIAVDITPENHEELPADAPTVVVLHGLTGNSQESYVRNVLAWVVKPVSEGGLGGRGVVVNSRGCGGDVPVTTPQLYSAAASCDIHNVAHYLRDRFPQSALHGIGFSLGASILARYLGERGSSSLLSSGCLLGCPWDITALSHALEDGWFSSRVYSNALGSNLVRLFFGHYDKNPELWERDDSPVKHLIPEMKRLRGLGRDLRLKMVDGVMTSQLGGPHGPFPFADADAYYTYAGSHQLIHNIQVPTLGINAMDDPVVHGDALPMKEVEGGSHVHLAVTGGGGHLGWFDGPWGSTDRWVRTPIAEFLTAAARDLPPGPSVKVADKDADGWFWVEGDPVPSQTGADPARVGWKVLAEGITPPDLTDKKRKRSMSQSLAQGL</sequence>
<dbReference type="PANTHER" id="PTHR10794:SF63">
    <property type="entry name" value="ALPHA_BETA HYDROLASE 1, ISOFORM A"/>
    <property type="match status" value="1"/>
</dbReference>
<proteinExistence type="inferred from homology"/>
<feature type="compositionally biased region" description="Basic residues" evidence="2">
    <location>
        <begin position="1"/>
        <end position="17"/>
    </location>
</feature>
<dbReference type="GeneID" id="87803558"/>
<name>A0AAF0Y2E2_9TREE</name>
<dbReference type="AlphaFoldDB" id="A0AAF0Y2E2"/>
<dbReference type="Proteomes" id="UP000827549">
    <property type="component" value="Chromosome 1"/>
</dbReference>
<dbReference type="RefSeq" id="XP_062622706.1">
    <property type="nucleotide sequence ID" value="XM_062766722.1"/>
</dbReference>
<dbReference type="GO" id="GO:0051793">
    <property type="term" value="P:medium-chain fatty acid catabolic process"/>
    <property type="evidence" value="ECO:0007669"/>
    <property type="project" value="TreeGrafter"/>
</dbReference>
<dbReference type="InterPro" id="IPR050960">
    <property type="entry name" value="AB_hydrolase_4_sf"/>
</dbReference>
<evidence type="ECO:0000313" key="5">
    <source>
        <dbReference type="EMBL" id="WOO76674.1"/>
    </source>
</evidence>
<accession>A0AAF0Y2E2</accession>
<comment type="similarity">
    <text evidence="1">Belongs to the AB hydrolase superfamily. AB hydrolase 4 family.</text>
</comment>
<dbReference type="SUPFAM" id="SSF53474">
    <property type="entry name" value="alpha/beta-Hydrolases"/>
    <property type="match status" value="1"/>
</dbReference>
<feature type="domain" description="AB hydrolase-1" evidence="4">
    <location>
        <begin position="245"/>
        <end position="358"/>
    </location>
</feature>
<keyword evidence="3" id="KW-0812">Transmembrane</keyword>
<dbReference type="PANTHER" id="PTHR10794">
    <property type="entry name" value="ABHYDROLASE DOMAIN-CONTAINING PROTEIN"/>
    <property type="match status" value="1"/>
</dbReference>
<feature type="region of interest" description="Disordered" evidence="2">
    <location>
        <begin position="585"/>
        <end position="605"/>
    </location>
</feature>
<evidence type="ECO:0000259" key="4">
    <source>
        <dbReference type="Pfam" id="PF00561"/>
    </source>
</evidence>
<keyword evidence="6" id="KW-1185">Reference proteome</keyword>